<dbReference type="InterPro" id="IPR004358">
    <property type="entry name" value="Sig_transdc_His_kin-like_C"/>
</dbReference>
<comment type="catalytic activity">
    <reaction evidence="1">
        <text>ATP + protein L-histidine = ADP + protein N-phospho-L-histidine.</text>
        <dbReference type="EC" id="2.7.13.3"/>
    </reaction>
</comment>
<dbReference type="Pfam" id="PF02518">
    <property type="entry name" value="HATPase_c"/>
    <property type="match status" value="1"/>
</dbReference>
<dbReference type="Gene3D" id="3.30.565.10">
    <property type="entry name" value="Histidine kinase-like ATPase, C-terminal domain"/>
    <property type="match status" value="1"/>
</dbReference>
<organism evidence="16 17">
    <name type="scientific">Paenibacillus montanisoli</name>
    <dbReference type="NCBI Taxonomy" id="2081970"/>
    <lineage>
        <taxon>Bacteria</taxon>
        <taxon>Bacillati</taxon>
        <taxon>Bacillota</taxon>
        <taxon>Bacilli</taxon>
        <taxon>Bacillales</taxon>
        <taxon>Paenibacillaceae</taxon>
        <taxon>Paenibacillus</taxon>
    </lineage>
</organism>
<dbReference type="EMBL" id="QLUW01000001">
    <property type="protein sequence ID" value="RAP77557.1"/>
    <property type="molecule type" value="Genomic_DNA"/>
</dbReference>
<evidence type="ECO:0000256" key="9">
    <source>
        <dbReference type="ARBA" id="ARBA00022777"/>
    </source>
</evidence>
<evidence type="ECO:0000256" key="12">
    <source>
        <dbReference type="ARBA" id="ARBA00023012"/>
    </source>
</evidence>
<dbReference type="Gene3D" id="6.10.340.10">
    <property type="match status" value="1"/>
</dbReference>
<accession>A0A328U401</accession>
<evidence type="ECO:0000256" key="13">
    <source>
        <dbReference type="ARBA" id="ARBA00023136"/>
    </source>
</evidence>
<dbReference type="InterPro" id="IPR005467">
    <property type="entry name" value="His_kinase_dom"/>
</dbReference>
<keyword evidence="11 14" id="KW-1133">Transmembrane helix</keyword>
<dbReference type="SMART" id="SM00387">
    <property type="entry name" value="HATPase_c"/>
    <property type="match status" value="1"/>
</dbReference>
<gene>
    <name evidence="16" type="ORF">DL346_03505</name>
</gene>
<dbReference type="InterPro" id="IPR003594">
    <property type="entry name" value="HATPase_dom"/>
</dbReference>
<dbReference type="GO" id="GO:0000155">
    <property type="term" value="F:phosphorelay sensor kinase activity"/>
    <property type="evidence" value="ECO:0007669"/>
    <property type="project" value="InterPro"/>
</dbReference>
<evidence type="ECO:0000256" key="3">
    <source>
        <dbReference type="ARBA" id="ARBA00012438"/>
    </source>
</evidence>
<keyword evidence="5" id="KW-0597">Phosphoprotein</keyword>
<evidence type="ECO:0000256" key="1">
    <source>
        <dbReference type="ARBA" id="ARBA00000085"/>
    </source>
</evidence>
<evidence type="ECO:0000256" key="2">
    <source>
        <dbReference type="ARBA" id="ARBA00004651"/>
    </source>
</evidence>
<dbReference type="Pfam" id="PF06580">
    <property type="entry name" value="His_kinase"/>
    <property type="match status" value="1"/>
</dbReference>
<comment type="caution">
    <text evidence="16">The sequence shown here is derived from an EMBL/GenBank/DDBJ whole genome shotgun (WGS) entry which is preliminary data.</text>
</comment>
<dbReference type="EC" id="2.7.13.3" evidence="3"/>
<dbReference type="SUPFAM" id="SSF55874">
    <property type="entry name" value="ATPase domain of HSP90 chaperone/DNA topoisomerase II/histidine kinase"/>
    <property type="match status" value="1"/>
</dbReference>
<reference evidence="16 17" key="1">
    <citation type="submission" date="2018-06" db="EMBL/GenBank/DDBJ databases">
        <title>Paenibacillus montanisoli sp. nov., isolated from mountain area soil.</title>
        <authorList>
            <person name="Wu M."/>
        </authorList>
    </citation>
    <scope>NUCLEOTIDE SEQUENCE [LARGE SCALE GENOMIC DNA]</scope>
    <source>
        <strain evidence="16 17">RA17</strain>
    </source>
</reference>
<dbReference type="PANTHER" id="PTHR34220:SF11">
    <property type="entry name" value="SENSOR PROTEIN KINASE HPTS"/>
    <property type="match status" value="1"/>
</dbReference>
<keyword evidence="17" id="KW-1185">Reference proteome</keyword>
<evidence type="ECO:0000256" key="8">
    <source>
        <dbReference type="ARBA" id="ARBA00022741"/>
    </source>
</evidence>
<evidence type="ECO:0000256" key="4">
    <source>
        <dbReference type="ARBA" id="ARBA00022475"/>
    </source>
</evidence>
<keyword evidence="8" id="KW-0547">Nucleotide-binding</keyword>
<evidence type="ECO:0000313" key="16">
    <source>
        <dbReference type="EMBL" id="RAP77557.1"/>
    </source>
</evidence>
<dbReference type="InterPro" id="IPR010559">
    <property type="entry name" value="Sig_transdc_His_kin_internal"/>
</dbReference>
<feature type="domain" description="Histidine kinase" evidence="15">
    <location>
        <begin position="474"/>
        <end position="579"/>
    </location>
</feature>
<proteinExistence type="predicted"/>
<keyword evidence="9 16" id="KW-0418">Kinase</keyword>
<evidence type="ECO:0000256" key="6">
    <source>
        <dbReference type="ARBA" id="ARBA00022679"/>
    </source>
</evidence>
<dbReference type="PANTHER" id="PTHR34220">
    <property type="entry name" value="SENSOR HISTIDINE KINASE YPDA"/>
    <property type="match status" value="1"/>
</dbReference>
<dbReference type="GO" id="GO:0005524">
    <property type="term" value="F:ATP binding"/>
    <property type="evidence" value="ECO:0007669"/>
    <property type="project" value="UniProtKB-KW"/>
</dbReference>
<keyword evidence="6" id="KW-0808">Transferase</keyword>
<evidence type="ECO:0000313" key="17">
    <source>
        <dbReference type="Proteomes" id="UP000249260"/>
    </source>
</evidence>
<feature type="transmembrane region" description="Helical" evidence="14">
    <location>
        <begin position="288"/>
        <end position="311"/>
    </location>
</feature>
<protein>
    <recommendedName>
        <fullName evidence="3">histidine kinase</fullName>
        <ecNumber evidence="3">2.7.13.3</ecNumber>
    </recommendedName>
</protein>
<evidence type="ECO:0000256" key="5">
    <source>
        <dbReference type="ARBA" id="ARBA00022553"/>
    </source>
</evidence>
<dbReference type="RefSeq" id="WP_112880680.1">
    <property type="nucleotide sequence ID" value="NZ_QLUW01000001.1"/>
</dbReference>
<evidence type="ECO:0000256" key="11">
    <source>
        <dbReference type="ARBA" id="ARBA00022989"/>
    </source>
</evidence>
<keyword evidence="12" id="KW-0902">Two-component regulatory system</keyword>
<sequence length="594" mass="68498">MMVAFIPKQRKAHSLKNRLILILLLSALIPLALLGWVSYRSIEEITTKKIESGLFNSLNQGSYNLQSTLNNMDYASLQLTNEGSVGQKLTDYLTTGSVYQQMELSQDIQQNLNLVNFTNPNLGVMFYYFPKKSEVRFENLAVEPGFSFNKLPHLAEGKAVTFYGPHETLYRYGTKKVVFSLVRPVYLTAEDQVYLYVETNNKLFEQIMDKQQYGMKAANVLINDQGGIVYSDLPDKFKLGKTYAISRKDDTFKEKQGDYYLFGKHNEQGWTLMVVIAKQDFEKEFNTWLLKYILIGSGSLSISLLFAYVLWRTVYRPLKKVGHDIQLLSSSKFDSPVSYTNVKEFDIVMQKSYQMRTRIQDLITEIEQRENNKRKLEVEKLLYQINPHFIHNTLNTIQWLARMKGQTEIDQLVSVFARILHYNLGKKGEIVALKEELEALRDYIALQRVRYDCEFQVVTDIDDGLHHTDVPRFILQPIIENALYHGLSEENGKITLHIHKVRDHYLSIKVEDNGEGMTEDEIAKVMLEEKNPLRESGLGIGLDYVKRVLHAHYGDDCRFTIESRIGEGTVVMLMIPLHVTEAAGSKRYEYGYSG</sequence>
<evidence type="ECO:0000256" key="7">
    <source>
        <dbReference type="ARBA" id="ARBA00022692"/>
    </source>
</evidence>
<evidence type="ECO:0000256" key="14">
    <source>
        <dbReference type="SAM" id="Phobius"/>
    </source>
</evidence>
<dbReference type="PRINTS" id="PR00344">
    <property type="entry name" value="BCTRLSENSOR"/>
</dbReference>
<dbReference type="InterPro" id="IPR050640">
    <property type="entry name" value="Bact_2-comp_sensor_kinase"/>
</dbReference>
<dbReference type="InterPro" id="IPR036890">
    <property type="entry name" value="HATPase_C_sf"/>
</dbReference>
<dbReference type="OrthoDB" id="9776552at2"/>
<keyword evidence="4" id="KW-1003">Cell membrane</keyword>
<evidence type="ECO:0000259" key="15">
    <source>
        <dbReference type="PROSITE" id="PS50109"/>
    </source>
</evidence>
<dbReference type="GO" id="GO:0005886">
    <property type="term" value="C:plasma membrane"/>
    <property type="evidence" value="ECO:0007669"/>
    <property type="project" value="UniProtKB-SubCell"/>
</dbReference>
<name>A0A328U401_9BACL</name>
<keyword evidence="7 14" id="KW-0812">Transmembrane</keyword>
<comment type="subcellular location">
    <subcellularLocation>
        <location evidence="2">Cell membrane</location>
        <topology evidence="2">Multi-pass membrane protein</topology>
    </subcellularLocation>
</comment>
<dbReference type="Proteomes" id="UP000249260">
    <property type="component" value="Unassembled WGS sequence"/>
</dbReference>
<keyword evidence="13 14" id="KW-0472">Membrane</keyword>
<dbReference type="AlphaFoldDB" id="A0A328U401"/>
<dbReference type="PROSITE" id="PS50109">
    <property type="entry name" value="HIS_KIN"/>
    <property type="match status" value="1"/>
</dbReference>
<keyword evidence="10" id="KW-0067">ATP-binding</keyword>
<evidence type="ECO:0000256" key="10">
    <source>
        <dbReference type="ARBA" id="ARBA00022840"/>
    </source>
</evidence>